<feature type="compositionally biased region" description="Polar residues" evidence="4">
    <location>
        <begin position="9"/>
        <end position="23"/>
    </location>
</feature>
<dbReference type="InterPro" id="IPR011257">
    <property type="entry name" value="DNA_glycosylase"/>
</dbReference>
<evidence type="ECO:0000256" key="3">
    <source>
        <dbReference type="ARBA" id="ARBA00023204"/>
    </source>
</evidence>
<dbReference type="InterPro" id="IPR003265">
    <property type="entry name" value="HhH-GPD_domain"/>
</dbReference>
<feature type="compositionally biased region" description="Polar residues" evidence="4">
    <location>
        <begin position="143"/>
        <end position="164"/>
    </location>
</feature>
<dbReference type="SUPFAM" id="SSF48150">
    <property type="entry name" value="DNA-glycosylase"/>
    <property type="match status" value="1"/>
</dbReference>
<dbReference type="GO" id="GO:0006285">
    <property type="term" value="P:base-excision repair, AP site formation"/>
    <property type="evidence" value="ECO:0007669"/>
    <property type="project" value="TreeGrafter"/>
</dbReference>
<dbReference type="EMBL" id="QGDH01000018">
    <property type="protein sequence ID" value="RAR14802.1"/>
    <property type="molecule type" value="Genomic_DNA"/>
</dbReference>
<dbReference type="PANTHER" id="PTHR43003">
    <property type="entry name" value="DNA-3-METHYLADENINE GLYCOSYLASE"/>
    <property type="match status" value="1"/>
</dbReference>
<evidence type="ECO:0000313" key="7">
    <source>
        <dbReference type="Proteomes" id="UP000249619"/>
    </source>
</evidence>
<feature type="domain" description="HhH-GPD" evidence="5">
    <location>
        <begin position="245"/>
        <end position="395"/>
    </location>
</feature>
<comment type="caution">
    <text evidence="6">The sequence shown here is derived from an EMBL/GenBank/DDBJ whole genome shotgun (WGS) entry which is preliminary data.</text>
</comment>
<dbReference type="SMART" id="SM00478">
    <property type="entry name" value="ENDO3c"/>
    <property type="match status" value="1"/>
</dbReference>
<dbReference type="Proteomes" id="UP000249619">
    <property type="component" value="Unassembled WGS sequence"/>
</dbReference>
<accession>A0A364NC25</accession>
<dbReference type="AlphaFoldDB" id="A0A364NC25"/>
<dbReference type="STRING" id="183478.A0A364NC25"/>
<evidence type="ECO:0000256" key="4">
    <source>
        <dbReference type="SAM" id="MobiDB-lite"/>
    </source>
</evidence>
<dbReference type="GO" id="GO:0043916">
    <property type="term" value="F:DNA-7-methylguanine glycosylase activity"/>
    <property type="evidence" value="ECO:0007669"/>
    <property type="project" value="TreeGrafter"/>
</dbReference>
<dbReference type="FunFam" id="1.10.340.30:FF:000004">
    <property type="entry name" value="DNA-3-methyladenine glycosylase II"/>
    <property type="match status" value="1"/>
</dbReference>
<keyword evidence="2" id="KW-0227">DNA damage</keyword>
<evidence type="ECO:0000256" key="2">
    <source>
        <dbReference type="ARBA" id="ARBA00022763"/>
    </source>
</evidence>
<reference evidence="7" key="1">
    <citation type="submission" date="2018-05" db="EMBL/GenBank/DDBJ databases">
        <title>Draft genome sequence of Stemphylium lycopersici strain CIDEFI 213.</title>
        <authorList>
            <person name="Medina R."/>
            <person name="Franco M.E.E."/>
            <person name="Lucentini C.G."/>
            <person name="Saparrat M.C.N."/>
            <person name="Balatti P.A."/>
        </authorList>
    </citation>
    <scope>NUCLEOTIDE SEQUENCE [LARGE SCALE GENOMIC DNA]</scope>
    <source>
        <strain evidence="7">CIDEFI 213</strain>
    </source>
</reference>
<gene>
    <name evidence="6" type="ORF">DDE83_001834</name>
</gene>
<feature type="region of interest" description="Disordered" evidence="4">
    <location>
        <begin position="143"/>
        <end position="188"/>
    </location>
</feature>
<dbReference type="CDD" id="cd00056">
    <property type="entry name" value="ENDO3c"/>
    <property type="match status" value="1"/>
</dbReference>
<dbReference type="Gene3D" id="1.10.1670.40">
    <property type="match status" value="1"/>
</dbReference>
<proteinExistence type="inferred from homology"/>
<evidence type="ECO:0000256" key="1">
    <source>
        <dbReference type="ARBA" id="ARBA00010817"/>
    </source>
</evidence>
<comment type="similarity">
    <text evidence="1">Belongs to the alkylbase DNA glycosidase AlkA family.</text>
</comment>
<dbReference type="Pfam" id="PF00730">
    <property type="entry name" value="HhH-GPD"/>
    <property type="match status" value="1"/>
</dbReference>
<dbReference type="GO" id="GO:0006307">
    <property type="term" value="P:DNA alkylation repair"/>
    <property type="evidence" value="ECO:0007669"/>
    <property type="project" value="TreeGrafter"/>
</dbReference>
<dbReference type="InterPro" id="IPR051912">
    <property type="entry name" value="Alkylbase_DNA_Glycosylase/TA"/>
</dbReference>
<dbReference type="GO" id="GO:0005634">
    <property type="term" value="C:nucleus"/>
    <property type="evidence" value="ECO:0007669"/>
    <property type="project" value="TreeGrafter"/>
</dbReference>
<organism evidence="6 7">
    <name type="scientific">Stemphylium lycopersici</name>
    <name type="common">Tomato gray leaf spot disease fungus</name>
    <name type="synonym">Thyrospora lycopersici</name>
    <dbReference type="NCBI Taxonomy" id="183478"/>
    <lineage>
        <taxon>Eukaryota</taxon>
        <taxon>Fungi</taxon>
        <taxon>Dikarya</taxon>
        <taxon>Ascomycota</taxon>
        <taxon>Pezizomycotina</taxon>
        <taxon>Dothideomycetes</taxon>
        <taxon>Pleosporomycetidae</taxon>
        <taxon>Pleosporales</taxon>
        <taxon>Pleosporineae</taxon>
        <taxon>Pleosporaceae</taxon>
        <taxon>Stemphylium</taxon>
    </lineage>
</organism>
<dbReference type="GO" id="GO:0032131">
    <property type="term" value="F:alkylated DNA binding"/>
    <property type="evidence" value="ECO:0007669"/>
    <property type="project" value="TreeGrafter"/>
</dbReference>
<name>A0A364NC25_STELY</name>
<dbReference type="GO" id="GO:0032993">
    <property type="term" value="C:protein-DNA complex"/>
    <property type="evidence" value="ECO:0007669"/>
    <property type="project" value="TreeGrafter"/>
</dbReference>
<evidence type="ECO:0000259" key="5">
    <source>
        <dbReference type="SMART" id="SM00478"/>
    </source>
</evidence>
<dbReference type="Gene3D" id="1.10.340.30">
    <property type="entry name" value="Hypothetical protein, domain 2"/>
    <property type="match status" value="1"/>
</dbReference>
<sequence>MSLRRSARVASTNTSEVPASKSQADGARYETVSKSNATAKKRKPTKAGATPSPADTTKEPKTSARRKKASDEPGSKVLSQPHPATPLPKKRKSTSTAGSPINPPPFTPTPAAVAVLSKGKTESDHPLDDLSQFQPRAAEPHATNATLATPNGSHTVQAYGSSPARTEDPSPARKRKAKELVPPDVGAIPSASTDIDRLLKDAEAHLVGVDPTLKALVEKHHCKIFSPEGLSEVVDPFTALSSGIIGQQVSGQAAASIRSKFTALFPTTHPSFPSPAQVLELSLPTLRTAGLSQRKAEYIYGLAEKFASGELSAEMLVSASDEELIEKLVAVRGLGRWSVEMFACFGLKRMDVFSTGDLGVQRGMAIYAGRDVNKLKNKGGKWKYMSEQEMLSTASKFSPYRSLFMWYMWRIGDVDVSVMQKS</sequence>
<dbReference type="PANTHER" id="PTHR43003:SF5">
    <property type="entry name" value="DNA-3-METHYLADENINE GLYCOSYLASE"/>
    <property type="match status" value="1"/>
</dbReference>
<keyword evidence="3" id="KW-0234">DNA repair</keyword>
<evidence type="ECO:0000313" key="6">
    <source>
        <dbReference type="EMBL" id="RAR14802.1"/>
    </source>
</evidence>
<keyword evidence="7" id="KW-1185">Reference proteome</keyword>
<dbReference type="GO" id="GO:0008725">
    <property type="term" value="F:DNA-3-methyladenine glycosylase activity"/>
    <property type="evidence" value="ECO:0007669"/>
    <property type="project" value="TreeGrafter"/>
</dbReference>
<protein>
    <submittedName>
        <fullName evidence="6">DNA glycosylase</fullName>
    </submittedName>
</protein>
<feature type="region of interest" description="Disordered" evidence="4">
    <location>
        <begin position="1"/>
        <end position="111"/>
    </location>
</feature>